<comment type="similarity">
    <text evidence="1">Belongs to the helicase family. RecQ subfamily.</text>
</comment>
<dbReference type="GO" id="GO:0043138">
    <property type="term" value="F:3'-5' DNA helicase activity"/>
    <property type="evidence" value="ECO:0007669"/>
    <property type="project" value="UniProtKB-EC"/>
</dbReference>
<dbReference type="PANTHER" id="PTHR13710:SF105">
    <property type="entry name" value="ATP-DEPENDENT DNA HELICASE Q1"/>
    <property type="match status" value="1"/>
</dbReference>
<dbReference type="SUPFAM" id="SSF52540">
    <property type="entry name" value="P-loop containing nucleoside triphosphate hydrolases"/>
    <property type="match status" value="1"/>
</dbReference>
<dbReference type="InterPro" id="IPR027417">
    <property type="entry name" value="P-loop_NTPase"/>
</dbReference>
<evidence type="ECO:0000313" key="9">
    <source>
        <dbReference type="Proteomes" id="UP000324748"/>
    </source>
</evidence>
<sequence>MDYSLASTLDLVKLFPSARDVADDDLVPSLIYSSSRNRTLTAMDVIDRARETPGAAFMPPSSCIRRFHSCTGDQDKVNCIDDFASGKFPLISCTMALGLGQNWNRVQMVVHIGRGDPASVCQMIGRCGRDGRPGLAILLVEKNRRNGKNSVDQFTPGALQLDPDRMDALAITPVCLRIAFSLDNLIGYIPLSVDDPAYIREALREKAAGMTPCRCSNCSTEAAPTLINNLVWANKDNFDSIIADQFVTAESRDLTLKYPTRPTPFRKRKIPDSDRPEIDAFKAELITNLHRYFNETFGGGLPLPAAEVFGDEEAEAIVTYMHHINTPNDIRGIIGGKCYDGQLVWLFDQVITYKNSLAGKMRSAPPKKAKANPPGPGTDPTDVTALASTSAHQLLPRGGARPPTKKSLAAEASRRKSLEKKAQEELWLISEHKRKEQIAQFLREGLEQARLERLGEAQPTAGRDDGMEK</sequence>
<feature type="domain" description="Helicase C-terminal" evidence="7">
    <location>
        <begin position="21"/>
        <end position="170"/>
    </location>
</feature>
<evidence type="ECO:0000256" key="5">
    <source>
        <dbReference type="ARBA" id="ARBA00034808"/>
    </source>
</evidence>
<dbReference type="PROSITE" id="PS51194">
    <property type="entry name" value="HELICASE_CTER"/>
    <property type="match status" value="1"/>
</dbReference>
<keyword evidence="8" id="KW-0347">Helicase</keyword>
<evidence type="ECO:0000256" key="2">
    <source>
        <dbReference type="ARBA" id="ARBA00023125"/>
    </source>
</evidence>
<evidence type="ECO:0000256" key="3">
    <source>
        <dbReference type="ARBA" id="ARBA00023235"/>
    </source>
</evidence>
<dbReference type="Pfam" id="PF00271">
    <property type="entry name" value="Helicase_C"/>
    <property type="match status" value="1"/>
</dbReference>
<protein>
    <recommendedName>
        <fullName evidence="5">DNA 3'-5' helicase</fullName>
        <ecNumber evidence="5">5.6.2.4</ecNumber>
    </recommendedName>
</protein>
<organism evidence="8 9">
    <name type="scientific">Puccinia graminis f. sp. tritici</name>
    <dbReference type="NCBI Taxonomy" id="56615"/>
    <lineage>
        <taxon>Eukaryota</taxon>
        <taxon>Fungi</taxon>
        <taxon>Dikarya</taxon>
        <taxon>Basidiomycota</taxon>
        <taxon>Pucciniomycotina</taxon>
        <taxon>Pucciniomycetes</taxon>
        <taxon>Pucciniales</taxon>
        <taxon>Pucciniaceae</taxon>
        <taxon>Puccinia</taxon>
    </lineage>
</organism>
<keyword evidence="8" id="KW-0547">Nucleotide-binding</keyword>
<dbReference type="AlphaFoldDB" id="A0A5B0QJD3"/>
<keyword evidence="2" id="KW-0238">DNA-binding</keyword>
<reference evidence="8 9" key="1">
    <citation type="submission" date="2019-05" db="EMBL/GenBank/DDBJ databases">
        <title>Emergence of the Ug99 lineage of the wheat stem rust pathogen through somatic hybridization.</title>
        <authorList>
            <person name="Li F."/>
            <person name="Upadhyaya N.M."/>
            <person name="Sperschneider J."/>
            <person name="Matny O."/>
            <person name="Nguyen-Phuc H."/>
            <person name="Mago R."/>
            <person name="Raley C."/>
            <person name="Miller M.E."/>
            <person name="Silverstein K.A.T."/>
            <person name="Henningsen E."/>
            <person name="Hirsch C.D."/>
            <person name="Visser B."/>
            <person name="Pretorius Z.A."/>
            <person name="Steffenson B.J."/>
            <person name="Schwessinger B."/>
            <person name="Dodds P.N."/>
            <person name="Figueroa M."/>
        </authorList>
    </citation>
    <scope>NUCLEOTIDE SEQUENCE [LARGE SCALE GENOMIC DNA]</scope>
    <source>
        <strain evidence="8">21-0</strain>
    </source>
</reference>
<dbReference type="EC" id="5.6.2.4" evidence="5"/>
<accession>A0A5B0QJD3</accession>
<name>A0A5B0QJD3_PUCGR</name>
<feature type="region of interest" description="Disordered" evidence="6">
    <location>
        <begin position="361"/>
        <end position="417"/>
    </location>
</feature>
<comment type="caution">
    <text evidence="8">The sequence shown here is derived from an EMBL/GenBank/DDBJ whole genome shotgun (WGS) entry which is preliminary data.</text>
</comment>
<evidence type="ECO:0000259" key="7">
    <source>
        <dbReference type="PROSITE" id="PS51194"/>
    </source>
</evidence>
<gene>
    <name evidence="8" type="primary">SGS1_86</name>
    <name evidence="8" type="ORF">PGT21_025203</name>
</gene>
<dbReference type="SMART" id="SM00490">
    <property type="entry name" value="HELICc"/>
    <property type="match status" value="1"/>
</dbReference>
<comment type="catalytic activity">
    <reaction evidence="4">
        <text>Couples ATP hydrolysis with the unwinding of duplex DNA by translocating in the 3'-5' direction.</text>
        <dbReference type="EC" id="5.6.2.4"/>
    </reaction>
</comment>
<evidence type="ECO:0000313" key="8">
    <source>
        <dbReference type="EMBL" id="KAA1113212.1"/>
    </source>
</evidence>
<dbReference type="PANTHER" id="PTHR13710">
    <property type="entry name" value="DNA HELICASE RECQ FAMILY MEMBER"/>
    <property type="match status" value="1"/>
</dbReference>
<dbReference type="GO" id="GO:0005737">
    <property type="term" value="C:cytoplasm"/>
    <property type="evidence" value="ECO:0007669"/>
    <property type="project" value="TreeGrafter"/>
</dbReference>
<keyword evidence="8" id="KW-0067">ATP-binding</keyword>
<dbReference type="Proteomes" id="UP000324748">
    <property type="component" value="Unassembled WGS sequence"/>
</dbReference>
<dbReference type="GO" id="GO:0009378">
    <property type="term" value="F:four-way junction helicase activity"/>
    <property type="evidence" value="ECO:0007669"/>
    <property type="project" value="TreeGrafter"/>
</dbReference>
<dbReference type="OrthoDB" id="2507066at2759"/>
<dbReference type="GO" id="GO:0005694">
    <property type="term" value="C:chromosome"/>
    <property type="evidence" value="ECO:0007669"/>
    <property type="project" value="TreeGrafter"/>
</dbReference>
<evidence type="ECO:0000256" key="6">
    <source>
        <dbReference type="SAM" id="MobiDB-lite"/>
    </source>
</evidence>
<keyword evidence="9" id="KW-1185">Reference proteome</keyword>
<dbReference type="GO" id="GO:0000724">
    <property type="term" value="P:double-strand break repair via homologous recombination"/>
    <property type="evidence" value="ECO:0007669"/>
    <property type="project" value="TreeGrafter"/>
</dbReference>
<dbReference type="GO" id="GO:0003677">
    <property type="term" value="F:DNA binding"/>
    <property type="evidence" value="ECO:0007669"/>
    <property type="project" value="UniProtKB-KW"/>
</dbReference>
<evidence type="ECO:0000256" key="1">
    <source>
        <dbReference type="ARBA" id="ARBA00005446"/>
    </source>
</evidence>
<keyword evidence="8" id="KW-0378">Hydrolase</keyword>
<proteinExistence type="inferred from homology"/>
<dbReference type="EMBL" id="VSWC01000015">
    <property type="protein sequence ID" value="KAA1113212.1"/>
    <property type="molecule type" value="Genomic_DNA"/>
</dbReference>
<dbReference type="Gene3D" id="3.40.50.300">
    <property type="entry name" value="P-loop containing nucleotide triphosphate hydrolases"/>
    <property type="match status" value="1"/>
</dbReference>
<evidence type="ECO:0000256" key="4">
    <source>
        <dbReference type="ARBA" id="ARBA00034617"/>
    </source>
</evidence>
<keyword evidence="3" id="KW-0413">Isomerase</keyword>
<dbReference type="InterPro" id="IPR001650">
    <property type="entry name" value="Helicase_C-like"/>
</dbReference>